<accession>S0F9T1</accession>
<name>S0F9T1_9BACT</name>
<dbReference type="SMART" id="SM00245">
    <property type="entry name" value="TSPc"/>
    <property type="match status" value="1"/>
</dbReference>
<dbReference type="Gene3D" id="3.30.750.44">
    <property type="match status" value="1"/>
</dbReference>
<dbReference type="SUPFAM" id="SSF52096">
    <property type="entry name" value="ClpP/crotonase"/>
    <property type="match status" value="1"/>
</dbReference>
<proteinExistence type="predicted"/>
<keyword evidence="1" id="KW-0732">Signal</keyword>
<gene>
    <name evidence="3" type="ORF">BACCOPRO_00794</name>
</gene>
<evidence type="ECO:0000313" key="3">
    <source>
        <dbReference type="EMBL" id="EEF75311.1"/>
    </source>
</evidence>
<feature type="signal peptide" evidence="1">
    <location>
        <begin position="1"/>
        <end position="19"/>
    </location>
</feature>
<evidence type="ECO:0000313" key="4">
    <source>
        <dbReference type="Proteomes" id="UP000014073"/>
    </source>
</evidence>
<evidence type="ECO:0000256" key="1">
    <source>
        <dbReference type="SAM" id="SignalP"/>
    </source>
</evidence>
<reference evidence="3 4" key="1">
    <citation type="submission" date="2008-12" db="EMBL/GenBank/DDBJ databases">
        <authorList>
            <person name="Fulton L."/>
            <person name="Clifton S."/>
            <person name="Fulton B."/>
            <person name="Xu J."/>
            <person name="Minx P."/>
            <person name="Pepin K.H."/>
            <person name="Johnson M."/>
            <person name="Bhonagiri V."/>
            <person name="Nash W.E."/>
            <person name="Mardis E.R."/>
            <person name="Wilson R.K."/>
        </authorList>
    </citation>
    <scope>NUCLEOTIDE SEQUENCE [LARGE SCALE GENOMIC DNA]</scope>
    <source>
        <strain evidence="3 4">DSM 18228</strain>
    </source>
</reference>
<dbReference type="InterPro" id="IPR029045">
    <property type="entry name" value="ClpP/crotonase-like_dom_sf"/>
</dbReference>
<dbReference type="Gene3D" id="3.90.226.10">
    <property type="entry name" value="2-enoyl-CoA Hydratase, Chain A, domain 1"/>
    <property type="match status" value="1"/>
</dbReference>
<dbReference type="InterPro" id="IPR005151">
    <property type="entry name" value="Tail-specific_protease"/>
</dbReference>
<feature type="chain" id="PRO_5004496725" evidence="1">
    <location>
        <begin position="20"/>
        <end position="452"/>
    </location>
</feature>
<dbReference type="PANTHER" id="PTHR32060">
    <property type="entry name" value="TAIL-SPECIFIC PROTEASE"/>
    <property type="match status" value="1"/>
</dbReference>
<sequence length="452" mass="52543">MRRLFLLFICSIGVVSLFGQSLTCTDRIWGLTKIWKDVSVNFYDAHYLSSIKWDSLYNVYIPKVMAVKSDRDYYFLLQSFIAQTNDGHTEFSLMNFLKKDRKTDVLPIGTNWIKDTLYVTYAAKDWLDEVPLGSRIISINGLSSEKYFEQHIYPYVSAKTLQDKRKKSSFLFGIGLLEDTISISFITPKRIWRHKSVIYDGFKFRYKNSDFVSIQKQMVHKNSCYEHKVAVDGNNASYSYLRVDDFSRNFRVLKFMDNAKNGLMQSDYVILDLRNNPGGSELTADSLLMYFVNGDTLNTYKSITRSHNSFYAAMGYSYEKYRDYYQNLHEEMMCEEEFVFSPPYRVEKPLYILVGEFTYSAAEDFLISLKLNFPNRAVLVGSATGGSTGAPMVCPLFNGLYYRICTRFPLTPIFQNGLQPDCTYEPTIDELLNRKDCIFKHIEYLYNISVNN</sequence>
<dbReference type="GO" id="GO:0006508">
    <property type="term" value="P:proteolysis"/>
    <property type="evidence" value="ECO:0007669"/>
    <property type="project" value="InterPro"/>
</dbReference>
<comment type="caution">
    <text evidence="3">The sequence shown here is derived from an EMBL/GenBank/DDBJ whole genome shotgun (WGS) entry which is preliminary data.</text>
</comment>
<dbReference type="eggNOG" id="COG0793">
    <property type="taxonomic scope" value="Bacteria"/>
</dbReference>
<dbReference type="STRING" id="547042.BACCOPRO_00794"/>
<dbReference type="PANTHER" id="PTHR32060:SF22">
    <property type="entry name" value="CARBOXYL-TERMINAL-PROCESSING PEPTIDASE 3, CHLOROPLASTIC"/>
    <property type="match status" value="1"/>
</dbReference>
<evidence type="ECO:0000259" key="2">
    <source>
        <dbReference type="SMART" id="SM00245"/>
    </source>
</evidence>
<keyword evidence="4" id="KW-1185">Reference proteome</keyword>
<dbReference type="Proteomes" id="UP000014073">
    <property type="component" value="Unassembled WGS sequence"/>
</dbReference>
<dbReference type="GO" id="GO:0008236">
    <property type="term" value="F:serine-type peptidase activity"/>
    <property type="evidence" value="ECO:0007669"/>
    <property type="project" value="InterPro"/>
</dbReference>
<dbReference type="EMBL" id="ACBW01000053">
    <property type="protein sequence ID" value="EEF75311.1"/>
    <property type="molecule type" value="Genomic_DNA"/>
</dbReference>
<dbReference type="HOGENOM" id="CLU_033983_0_0_10"/>
<dbReference type="Pfam" id="PF03572">
    <property type="entry name" value="Peptidase_S41"/>
    <property type="match status" value="1"/>
</dbReference>
<organism evidence="3 4">
    <name type="scientific">Phocaeicola coprophilus DSM 18228 = JCM 13818</name>
    <dbReference type="NCBI Taxonomy" id="547042"/>
    <lineage>
        <taxon>Bacteria</taxon>
        <taxon>Pseudomonadati</taxon>
        <taxon>Bacteroidota</taxon>
        <taxon>Bacteroidia</taxon>
        <taxon>Bacteroidales</taxon>
        <taxon>Bacteroidaceae</taxon>
        <taxon>Phocaeicola</taxon>
    </lineage>
</organism>
<protein>
    <submittedName>
        <fullName evidence="3">Peptidase, S41 family</fullName>
    </submittedName>
</protein>
<dbReference type="GO" id="GO:0004175">
    <property type="term" value="F:endopeptidase activity"/>
    <property type="evidence" value="ECO:0007669"/>
    <property type="project" value="TreeGrafter"/>
</dbReference>
<dbReference type="AlphaFoldDB" id="S0F9T1"/>
<feature type="domain" description="Tail specific protease" evidence="2">
    <location>
        <begin position="207"/>
        <end position="425"/>
    </location>
</feature>
<dbReference type="OrthoDB" id="5480566at2"/>